<keyword evidence="2" id="KW-1185">Reference proteome</keyword>
<dbReference type="HOGENOM" id="CLU_2074101_0_0_1"/>
<dbReference type="EMBL" id="KN833723">
    <property type="protein sequence ID" value="KIK23778.1"/>
    <property type="molecule type" value="Genomic_DNA"/>
</dbReference>
<reference evidence="2" key="2">
    <citation type="submission" date="2015-01" db="EMBL/GenBank/DDBJ databases">
        <title>Evolutionary Origins and Diversification of the Mycorrhizal Mutualists.</title>
        <authorList>
            <consortium name="DOE Joint Genome Institute"/>
            <consortium name="Mycorrhizal Genomics Consortium"/>
            <person name="Kohler A."/>
            <person name="Kuo A."/>
            <person name="Nagy L.G."/>
            <person name="Floudas D."/>
            <person name="Copeland A."/>
            <person name="Barry K.W."/>
            <person name="Cichocki N."/>
            <person name="Veneault-Fourrey C."/>
            <person name="LaButti K."/>
            <person name="Lindquist E.A."/>
            <person name="Lipzen A."/>
            <person name="Lundell T."/>
            <person name="Morin E."/>
            <person name="Murat C."/>
            <person name="Riley R."/>
            <person name="Ohm R."/>
            <person name="Sun H."/>
            <person name="Tunlid A."/>
            <person name="Henrissat B."/>
            <person name="Grigoriev I.V."/>
            <person name="Hibbett D.S."/>
            <person name="Martin F."/>
        </authorList>
    </citation>
    <scope>NUCLEOTIDE SEQUENCE [LARGE SCALE GENOMIC DNA]</scope>
    <source>
        <strain evidence="2">441</strain>
    </source>
</reference>
<evidence type="ECO:0000313" key="1">
    <source>
        <dbReference type="EMBL" id="KIK23778.1"/>
    </source>
</evidence>
<dbReference type="Proteomes" id="UP000054018">
    <property type="component" value="Unassembled WGS sequence"/>
</dbReference>
<evidence type="ECO:0000313" key="2">
    <source>
        <dbReference type="Proteomes" id="UP000054018"/>
    </source>
</evidence>
<gene>
    <name evidence="1" type="ORF">PISMIDRAFT_99974</name>
</gene>
<protein>
    <submittedName>
        <fullName evidence="1">Unplaced genomic scaffold scaffold_39, whole genome shotgun sequence</fullName>
    </submittedName>
</protein>
<proteinExistence type="predicted"/>
<accession>A0A0C9ZVS7</accession>
<dbReference type="AlphaFoldDB" id="A0A0C9ZVS7"/>
<sequence>MGNVGQFCPLTQPSQPHSHGLPVQSSAPLASITDNPDIVSWFASLDHNEIRNTSGVSFTPFGHILREKGFLCLSQLTPKFVQLQDLQAWLGIEVGMAILIMRYAEEDLNAARSEVHAS</sequence>
<dbReference type="OrthoDB" id="2691536at2759"/>
<name>A0A0C9ZVS7_9AGAM</name>
<organism evidence="1 2">
    <name type="scientific">Pisolithus microcarpus 441</name>
    <dbReference type="NCBI Taxonomy" id="765257"/>
    <lineage>
        <taxon>Eukaryota</taxon>
        <taxon>Fungi</taxon>
        <taxon>Dikarya</taxon>
        <taxon>Basidiomycota</taxon>
        <taxon>Agaricomycotina</taxon>
        <taxon>Agaricomycetes</taxon>
        <taxon>Agaricomycetidae</taxon>
        <taxon>Boletales</taxon>
        <taxon>Sclerodermatineae</taxon>
        <taxon>Pisolithaceae</taxon>
        <taxon>Pisolithus</taxon>
    </lineage>
</organism>
<reference evidence="1 2" key="1">
    <citation type="submission" date="2014-04" db="EMBL/GenBank/DDBJ databases">
        <authorList>
            <consortium name="DOE Joint Genome Institute"/>
            <person name="Kuo A."/>
            <person name="Kohler A."/>
            <person name="Costa M.D."/>
            <person name="Nagy L.G."/>
            <person name="Floudas D."/>
            <person name="Copeland A."/>
            <person name="Barry K.W."/>
            <person name="Cichocki N."/>
            <person name="Veneault-Fourrey C."/>
            <person name="LaButti K."/>
            <person name="Lindquist E.A."/>
            <person name="Lipzen A."/>
            <person name="Lundell T."/>
            <person name="Morin E."/>
            <person name="Murat C."/>
            <person name="Sun H."/>
            <person name="Tunlid A."/>
            <person name="Henrissat B."/>
            <person name="Grigoriev I.V."/>
            <person name="Hibbett D.S."/>
            <person name="Martin F."/>
            <person name="Nordberg H.P."/>
            <person name="Cantor M.N."/>
            <person name="Hua S.X."/>
        </authorList>
    </citation>
    <scope>NUCLEOTIDE SEQUENCE [LARGE SCALE GENOMIC DNA]</scope>
    <source>
        <strain evidence="1 2">441</strain>
    </source>
</reference>